<evidence type="ECO:0000256" key="1">
    <source>
        <dbReference type="RuleBase" id="RU362082"/>
    </source>
</evidence>
<dbReference type="EMBL" id="LBMM01000544">
    <property type="protein sequence ID" value="KMQ98094.1"/>
    <property type="molecule type" value="Genomic_DNA"/>
</dbReference>
<keyword evidence="1" id="KW-0479">Metal-binding</keyword>
<keyword evidence="1" id="KW-0460">Magnesium</keyword>
<proteinExistence type="inferred from homology"/>
<name>A0A0J7L6I0_LASNI</name>
<dbReference type="GO" id="GO:0005524">
    <property type="term" value="F:ATP binding"/>
    <property type="evidence" value="ECO:0007669"/>
    <property type="project" value="UniProtKB-UniRule"/>
</dbReference>
<dbReference type="GO" id="GO:0019829">
    <property type="term" value="F:ATPase-coupled monoatomic cation transmembrane transporter activity"/>
    <property type="evidence" value="ECO:0007669"/>
    <property type="project" value="UniProtKB-UniRule"/>
</dbReference>
<feature type="transmembrane region" description="Helical" evidence="1">
    <location>
        <begin position="76"/>
        <end position="99"/>
    </location>
</feature>
<keyword evidence="4" id="KW-1185">Reference proteome</keyword>
<keyword evidence="1" id="KW-0547">Nucleotide-binding</keyword>
<comment type="catalytic activity">
    <reaction evidence="1">
        <text>ATP + H2O = ADP + phosphate + H(+)</text>
        <dbReference type="Rhea" id="RHEA:13065"/>
        <dbReference type="ChEBI" id="CHEBI:15377"/>
        <dbReference type="ChEBI" id="CHEBI:15378"/>
        <dbReference type="ChEBI" id="CHEBI:30616"/>
        <dbReference type="ChEBI" id="CHEBI:43474"/>
        <dbReference type="ChEBI" id="CHEBI:456216"/>
    </reaction>
</comment>
<dbReference type="OrthoDB" id="48943at2759"/>
<evidence type="ECO:0000313" key="3">
    <source>
        <dbReference type="EMBL" id="KMQ98094.1"/>
    </source>
</evidence>
<feature type="domain" description="P5B-type ATPase N-terminal" evidence="2">
    <location>
        <begin position="62"/>
        <end position="156"/>
    </location>
</feature>
<dbReference type="Proteomes" id="UP000036403">
    <property type="component" value="Unassembled WGS sequence"/>
</dbReference>
<dbReference type="EC" id="7.2.2.-" evidence="1"/>
<gene>
    <name evidence="3" type="ORF">RF55_1549</name>
</gene>
<dbReference type="GO" id="GO:0016020">
    <property type="term" value="C:membrane"/>
    <property type="evidence" value="ECO:0007669"/>
    <property type="project" value="UniProtKB-SubCell"/>
</dbReference>
<dbReference type="Pfam" id="PF12409">
    <property type="entry name" value="P5-ATPase"/>
    <property type="match status" value="1"/>
</dbReference>
<keyword evidence="1" id="KW-1133">Transmembrane helix</keyword>
<keyword evidence="1" id="KW-0812">Transmembrane</keyword>
<feature type="non-terminal residue" evidence="3">
    <location>
        <position position="187"/>
    </location>
</feature>
<evidence type="ECO:0000313" key="4">
    <source>
        <dbReference type="Proteomes" id="UP000036403"/>
    </source>
</evidence>
<dbReference type="STRING" id="67767.A0A0J7L6I0"/>
<organism evidence="3 4">
    <name type="scientific">Lasius niger</name>
    <name type="common">Black garden ant</name>
    <dbReference type="NCBI Taxonomy" id="67767"/>
    <lineage>
        <taxon>Eukaryota</taxon>
        <taxon>Metazoa</taxon>
        <taxon>Ecdysozoa</taxon>
        <taxon>Arthropoda</taxon>
        <taxon>Hexapoda</taxon>
        <taxon>Insecta</taxon>
        <taxon>Pterygota</taxon>
        <taxon>Neoptera</taxon>
        <taxon>Endopterygota</taxon>
        <taxon>Hymenoptera</taxon>
        <taxon>Apocrita</taxon>
        <taxon>Aculeata</taxon>
        <taxon>Formicoidea</taxon>
        <taxon>Formicidae</taxon>
        <taxon>Formicinae</taxon>
        <taxon>Lasius</taxon>
        <taxon>Lasius</taxon>
    </lineage>
</organism>
<dbReference type="InterPro" id="IPR047819">
    <property type="entry name" value="P5A-ATPase_N"/>
</dbReference>
<sequence>MPPTPSKLNLSFARNAYSVFGGRNATIANEHQREQKTELLEGTRTNGLLHLKNGVDYINPGEEDQMEIYGYRRSRVWTIIIWFLIIITGGLLRLIFHWVPHLMLQATHSKCSLEEAETVLLIERFQGKHTSYYVKKLRVLTAREVINKSFNEESLIDEAWDGSTLTIKEEKETYPMLSVHLCGGQFK</sequence>
<reference evidence="3 4" key="1">
    <citation type="submission" date="2015-04" db="EMBL/GenBank/DDBJ databases">
        <title>Lasius niger genome sequencing.</title>
        <authorList>
            <person name="Konorov E.A."/>
            <person name="Nikitin M.A."/>
            <person name="Kirill M.V."/>
            <person name="Chang P."/>
        </authorList>
    </citation>
    <scope>NUCLEOTIDE SEQUENCE [LARGE SCALE GENOMIC DNA]</scope>
    <source>
        <tissue evidence="3">Whole</tissue>
    </source>
</reference>
<evidence type="ECO:0000259" key="2">
    <source>
        <dbReference type="Pfam" id="PF12409"/>
    </source>
</evidence>
<dbReference type="AlphaFoldDB" id="A0A0J7L6I0"/>
<dbReference type="GO" id="GO:0046872">
    <property type="term" value="F:metal ion binding"/>
    <property type="evidence" value="ECO:0007669"/>
    <property type="project" value="UniProtKB-UniRule"/>
</dbReference>
<comment type="caution">
    <text evidence="3">The sequence shown here is derived from an EMBL/GenBank/DDBJ whole genome shotgun (WGS) entry which is preliminary data.</text>
</comment>
<dbReference type="PaxDb" id="67767-A0A0J7L6I0"/>
<comment type="subcellular location">
    <subcellularLocation>
        <location evidence="1">Membrane</location>
        <topology evidence="1">Multi-pass membrane protein</topology>
    </subcellularLocation>
</comment>
<comment type="caution">
    <text evidence="1">Lacks conserved residue(s) required for the propagation of feature annotation.</text>
</comment>
<protein>
    <recommendedName>
        <fullName evidence="1">Cation-transporting ATPase</fullName>
        <ecNumber evidence="1">7.2.2.-</ecNumber>
    </recommendedName>
</protein>
<keyword evidence="1" id="KW-0472">Membrane</keyword>
<comment type="similarity">
    <text evidence="1">Belongs to the cation transport ATPase (P-type) (TC 3.A.3) family. Type V subfamily.</text>
</comment>
<keyword evidence="1" id="KW-0067">ATP-binding</keyword>
<accession>A0A0J7L6I0</accession>
<keyword evidence="1" id="KW-1278">Translocase</keyword>